<organism evidence="10 11">
    <name type="scientific">Spiroplasma clarkii</name>
    <dbReference type="NCBI Taxonomy" id="2139"/>
    <lineage>
        <taxon>Bacteria</taxon>
        <taxon>Bacillati</taxon>
        <taxon>Mycoplasmatota</taxon>
        <taxon>Mollicutes</taxon>
        <taxon>Entomoplasmatales</taxon>
        <taxon>Spiroplasmataceae</taxon>
        <taxon>Spiroplasma</taxon>
    </lineage>
</organism>
<evidence type="ECO:0000256" key="8">
    <source>
        <dbReference type="ARBA" id="ARBA00023239"/>
    </source>
</evidence>
<dbReference type="EC" id="4.1.1.5" evidence="4 9"/>
<dbReference type="PANTHER" id="PTHR35524">
    <property type="entry name" value="ALPHA-ACETOLACTATE DECARBOXYLASE"/>
    <property type="match status" value="1"/>
</dbReference>
<dbReference type="GO" id="GO:0047605">
    <property type="term" value="F:acetolactate decarboxylase activity"/>
    <property type="evidence" value="ECO:0007669"/>
    <property type="project" value="UniProtKB-UniRule"/>
</dbReference>
<dbReference type="Pfam" id="PF03306">
    <property type="entry name" value="AAL_decarboxy"/>
    <property type="match status" value="1"/>
</dbReference>
<dbReference type="SUPFAM" id="SSF117856">
    <property type="entry name" value="AF0104/ALDC/Ptd012-like"/>
    <property type="match status" value="1"/>
</dbReference>
<protein>
    <recommendedName>
        <fullName evidence="5 9">Alpha-acetolactate decarboxylase</fullName>
        <ecNumber evidence="4 9">4.1.1.5</ecNumber>
    </recommendedName>
</protein>
<evidence type="ECO:0000256" key="2">
    <source>
        <dbReference type="ARBA" id="ARBA00005170"/>
    </source>
</evidence>
<proteinExistence type="inferred from homology"/>
<comment type="catalytic activity">
    <reaction evidence="1 9">
        <text>(2S)-2-acetolactate + H(+) = (R)-acetoin + CO2</text>
        <dbReference type="Rhea" id="RHEA:21580"/>
        <dbReference type="ChEBI" id="CHEBI:15378"/>
        <dbReference type="ChEBI" id="CHEBI:15686"/>
        <dbReference type="ChEBI" id="CHEBI:16526"/>
        <dbReference type="ChEBI" id="CHEBI:58476"/>
        <dbReference type="EC" id="4.1.1.5"/>
    </reaction>
</comment>
<keyword evidence="8 9" id="KW-0456">Lyase</keyword>
<name>A0A1Y0L392_9MOLU</name>
<evidence type="ECO:0000256" key="7">
    <source>
        <dbReference type="ARBA" id="ARBA00023061"/>
    </source>
</evidence>
<evidence type="ECO:0000313" key="11">
    <source>
        <dbReference type="Proteomes" id="UP000231179"/>
    </source>
</evidence>
<dbReference type="RefSeq" id="WP_100255089.1">
    <property type="nucleotide sequence ID" value="NZ_CP015819.1"/>
</dbReference>
<evidence type="ECO:0000256" key="6">
    <source>
        <dbReference type="ARBA" id="ARBA00022793"/>
    </source>
</evidence>
<dbReference type="Gene3D" id="3.30.1330.80">
    <property type="entry name" value="Hypothetical protein, similar to alpha- acetolactate decarboxylase, domain 2"/>
    <property type="match status" value="2"/>
</dbReference>
<dbReference type="InterPro" id="IPR005128">
    <property type="entry name" value="Acetolactate_a_deCO2ase"/>
</dbReference>
<sequence length="230" mass="25813">MPTKLFQYSTITSLVQGNYEGEINYVDFKDQGDFGLGTFDSLDGEMIVLNGVFYQLLADGSVNIVDQNYRSPFLSICKFTPETTVKLTNLKQPEVLDQILNSTASSKIIAIKIEGEFEQVSTRTVRKQVKPYKKMFEINDVQSEMHFQNQTGTIVGFYTPRYLNTIGVEGVHFHFLTSDLNSGGHVLNFTLKQGTMSQCTIAEIALKLGAKNFDQTDVQAEIKKLEGHND</sequence>
<keyword evidence="6 9" id="KW-0210">Decarboxylase</keyword>
<evidence type="ECO:0000256" key="3">
    <source>
        <dbReference type="ARBA" id="ARBA00007106"/>
    </source>
</evidence>
<dbReference type="EMBL" id="CP024870">
    <property type="protein sequence ID" value="ATX71560.1"/>
    <property type="molecule type" value="Genomic_DNA"/>
</dbReference>
<dbReference type="Proteomes" id="UP000231179">
    <property type="component" value="Chromosome"/>
</dbReference>
<dbReference type="KEGG" id="scla:SCLARK_001795"/>
<comment type="similarity">
    <text evidence="3 9">Belongs to the alpha-acetolactate decarboxylase family.</text>
</comment>
<dbReference type="NCBIfam" id="TIGR01252">
    <property type="entry name" value="acetolac_decarb"/>
    <property type="match status" value="1"/>
</dbReference>
<comment type="pathway">
    <text evidence="2 9">Polyol metabolism; (R,R)-butane-2,3-diol biosynthesis; (R,R)-butane-2,3-diol from pyruvate: step 2/3.</text>
</comment>
<evidence type="ECO:0000256" key="5">
    <source>
        <dbReference type="ARBA" id="ARBA00020164"/>
    </source>
</evidence>
<dbReference type="UniPathway" id="UPA00626">
    <property type="reaction ID" value="UER00678"/>
</dbReference>
<keyword evidence="11" id="KW-1185">Reference proteome</keyword>
<accession>A0A1Y0L392</accession>
<evidence type="ECO:0000313" key="10">
    <source>
        <dbReference type="EMBL" id="ATX71560.1"/>
    </source>
</evidence>
<dbReference type="PIRSF" id="PIRSF001332">
    <property type="entry name" value="Acetolac_decarb"/>
    <property type="match status" value="1"/>
</dbReference>
<reference evidence="10 11" key="1">
    <citation type="submission" date="2017-11" db="EMBL/GenBank/DDBJ databases">
        <title>Complete genome sequence of Spiroplasma clarkii CN-5 (DSM 19994).</title>
        <authorList>
            <person name="Tsai Y.-M."/>
            <person name="Chang A."/>
            <person name="Lo W.-S."/>
            <person name="Kuo C.-H."/>
        </authorList>
    </citation>
    <scope>NUCLEOTIDE SEQUENCE [LARGE SCALE GENOMIC DNA]</scope>
    <source>
        <strain evidence="10 11">CN-5</strain>
    </source>
</reference>
<dbReference type="OrthoDB" id="8612680at2"/>
<gene>
    <name evidence="10" type="primary">alsD</name>
    <name evidence="10" type="ORF">SCLAR_v1c12600</name>
</gene>
<keyword evidence="7 9" id="KW-0005">Acetoin biosynthesis</keyword>
<evidence type="ECO:0000256" key="1">
    <source>
        <dbReference type="ARBA" id="ARBA00001784"/>
    </source>
</evidence>
<evidence type="ECO:0000256" key="9">
    <source>
        <dbReference type="PIRNR" id="PIRNR001332"/>
    </source>
</evidence>
<dbReference type="CDD" id="cd17299">
    <property type="entry name" value="acetolactate_decarboxylase"/>
    <property type="match status" value="1"/>
</dbReference>
<dbReference type="GO" id="GO:0045151">
    <property type="term" value="P:acetoin biosynthetic process"/>
    <property type="evidence" value="ECO:0007669"/>
    <property type="project" value="UniProtKB-UniRule"/>
</dbReference>
<evidence type="ECO:0000256" key="4">
    <source>
        <dbReference type="ARBA" id="ARBA00013204"/>
    </source>
</evidence>
<dbReference type="PANTHER" id="PTHR35524:SF1">
    <property type="entry name" value="ALPHA-ACETOLACTATE DECARBOXYLASE"/>
    <property type="match status" value="1"/>
</dbReference>
<dbReference type="AlphaFoldDB" id="A0A1Y0L392"/>